<dbReference type="AlphaFoldDB" id="A0A5S9PUG3"/>
<dbReference type="InterPro" id="IPR019546">
    <property type="entry name" value="TAT_signal_bac_arc"/>
</dbReference>
<dbReference type="Pfam" id="PF01841">
    <property type="entry name" value="Transglut_core"/>
    <property type="match status" value="1"/>
</dbReference>
<evidence type="ECO:0000313" key="4">
    <source>
        <dbReference type="Proteomes" id="UP000433050"/>
    </source>
</evidence>
<keyword evidence="1" id="KW-0732">Signal</keyword>
<dbReference type="InterPro" id="IPR038765">
    <property type="entry name" value="Papain-like_cys_pep_sf"/>
</dbReference>
<dbReference type="InterPro" id="IPR006311">
    <property type="entry name" value="TAT_signal"/>
</dbReference>
<evidence type="ECO:0000313" key="3">
    <source>
        <dbReference type="EMBL" id="CAA0107858.1"/>
    </source>
</evidence>
<dbReference type="NCBIfam" id="TIGR01409">
    <property type="entry name" value="TAT_signal_seq"/>
    <property type="match status" value="1"/>
</dbReference>
<evidence type="ECO:0000259" key="2">
    <source>
        <dbReference type="SMART" id="SM00460"/>
    </source>
</evidence>
<name>A0A5S9PUG3_9HYPH</name>
<gene>
    <name evidence="3" type="ORF">STARVERO_03527</name>
</gene>
<protein>
    <recommendedName>
        <fullName evidence="2">Transglutaminase-like domain-containing protein</fullName>
    </recommendedName>
</protein>
<accession>A0A5S9PUG3</accession>
<dbReference type="InterPro" id="IPR002931">
    <property type="entry name" value="Transglutaminase-like"/>
</dbReference>
<dbReference type="SMART" id="SM00460">
    <property type="entry name" value="TGc"/>
    <property type="match status" value="1"/>
</dbReference>
<dbReference type="SUPFAM" id="SSF54001">
    <property type="entry name" value="Cysteine proteinases"/>
    <property type="match status" value="1"/>
</dbReference>
<feature type="domain" description="Transglutaminase-like" evidence="2">
    <location>
        <begin position="218"/>
        <end position="293"/>
    </location>
</feature>
<dbReference type="PROSITE" id="PS51318">
    <property type="entry name" value="TAT"/>
    <property type="match status" value="1"/>
</dbReference>
<organism evidence="3 4">
    <name type="scientific">Starkeya nomas</name>
    <dbReference type="NCBI Taxonomy" id="2666134"/>
    <lineage>
        <taxon>Bacteria</taxon>
        <taxon>Pseudomonadati</taxon>
        <taxon>Pseudomonadota</taxon>
        <taxon>Alphaproteobacteria</taxon>
        <taxon>Hyphomicrobiales</taxon>
        <taxon>Xanthobacteraceae</taxon>
        <taxon>Starkeya</taxon>
    </lineage>
</organism>
<dbReference type="EMBL" id="CACSAS010000001">
    <property type="protein sequence ID" value="CAA0107858.1"/>
    <property type="molecule type" value="Genomic_DNA"/>
</dbReference>
<dbReference type="PANTHER" id="PTHR38339:SF1">
    <property type="entry name" value="TRANSGLUTAMINASE-LIKE DOMAIN-CONTAINING PROTEIN"/>
    <property type="match status" value="1"/>
</dbReference>
<reference evidence="3 4" key="1">
    <citation type="submission" date="2019-12" db="EMBL/GenBank/DDBJ databases">
        <authorList>
            <person name="Reyes-Prieto M."/>
        </authorList>
    </citation>
    <scope>NUCLEOTIDE SEQUENCE [LARGE SCALE GENOMIC DNA]</scope>
    <source>
        <strain evidence="3">HF14-78462</strain>
    </source>
</reference>
<proteinExistence type="predicted"/>
<sequence>MIGNNNMTSRREFLKAGAALAAVAAAVPHQAFAQAAAPVAVFAPSPGKWRNFEVVTTLDVAPVDGKAGPAQAWVPLPSYTAADWFKPGESTWKTNAATAKVEKDPHYGAEMLHLVWAEGEASPTVEIVSKFSTRDRATDFSKPSTPAPLSAEERAAFLKATDLIPVDGIVKATSDKITAGKTSDVEKTRAIYEWVVENTYRNAATRGCGTGDVASLLASGNLGGKCADLNALFVGLVRAAGIPARDLYGIRVAPSAFGYKSLGANSPTISKAQHCRAEVWLDGFGWVATDPADVRKVVLEEPPGKNPMDDAKVLAARKALFGSWEGNWLAYNDGHDIALPGSNGPKLGFLMYPQAEVASLRHDCLDPDTFKYTIKASEISA</sequence>
<dbReference type="Gene3D" id="3.10.620.30">
    <property type="match status" value="1"/>
</dbReference>
<evidence type="ECO:0000256" key="1">
    <source>
        <dbReference type="SAM" id="SignalP"/>
    </source>
</evidence>
<dbReference type="Proteomes" id="UP000433050">
    <property type="component" value="Unassembled WGS sequence"/>
</dbReference>
<dbReference type="PANTHER" id="PTHR38339">
    <property type="entry name" value="TRANSGLUTAMINASE DOMAIN PROTEIN"/>
    <property type="match status" value="1"/>
</dbReference>
<keyword evidence="4" id="KW-1185">Reference proteome</keyword>
<feature type="signal peptide" evidence="1">
    <location>
        <begin position="1"/>
        <end position="33"/>
    </location>
</feature>
<feature type="chain" id="PRO_5024862875" description="Transglutaminase-like domain-containing protein" evidence="1">
    <location>
        <begin position="34"/>
        <end position="381"/>
    </location>
</feature>